<evidence type="ECO:0000256" key="7">
    <source>
        <dbReference type="ARBA" id="ARBA00022679"/>
    </source>
</evidence>
<dbReference type="PROSITE" id="PS50052">
    <property type="entry name" value="GUANYLATE_KINASE_2"/>
    <property type="match status" value="1"/>
</dbReference>
<evidence type="ECO:0000313" key="15">
    <source>
        <dbReference type="EMBL" id="SCC19411.1"/>
    </source>
</evidence>
<feature type="binding site" evidence="13">
    <location>
        <begin position="28"/>
        <end position="35"/>
    </location>
    <ligand>
        <name>ATP</name>
        <dbReference type="ChEBI" id="CHEBI:30616"/>
    </ligand>
</feature>
<organism evidence="15 16">
    <name type="scientific">Gilliamella bombicola</name>
    <dbReference type="NCBI Taxonomy" id="1798182"/>
    <lineage>
        <taxon>Bacteria</taxon>
        <taxon>Pseudomonadati</taxon>
        <taxon>Pseudomonadota</taxon>
        <taxon>Gammaproteobacteria</taxon>
        <taxon>Orbales</taxon>
        <taxon>Orbaceae</taxon>
        <taxon>Gilliamella</taxon>
    </lineage>
</organism>
<evidence type="ECO:0000256" key="12">
    <source>
        <dbReference type="ARBA" id="ARBA00048594"/>
    </source>
</evidence>
<keyword evidence="16" id="KW-1185">Reference proteome</keyword>
<dbReference type="PROSITE" id="PS00856">
    <property type="entry name" value="GUANYLATE_KINASE_1"/>
    <property type="match status" value="1"/>
</dbReference>
<keyword evidence="7 13" id="KW-0808">Transferase</keyword>
<accession>A0A1C4CJY3</accession>
<evidence type="ECO:0000256" key="9">
    <source>
        <dbReference type="ARBA" id="ARBA00022777"/>
    </source>
</evidence>
<dbReference type="AlphaFoldDB" id="A0A1C4CJY3"/>
<feature type="domain" description="Guanylate kinase-like" evidence="14">
    <location>
        <begin position="21"/>
        <end position="200"/>
    </location>
</feature>
<evidence type="ECO:0000259" key="14">
    <source>
        <dbReference type="PROSITE" id="PS50052"/>
    </source>
</evidence>
<dbReference type="InterPro" id="IPR020590">
    <property type="entry name" value="Guanylate_kinase_CS"/>
</dbReference>
<dbReference type="PANTHER" id="PTHR23117:SF13">
    <property type="entry name" value="GUANYLATE KINASE"/>
    <property type="match status" value="1"/>
</dbReference>
<evidence type="ECO:0000256" key="6">
    <source>
        <dbReference type="ARBA" id="ARBA00022490"/>
    </source>
</evidence>
<evidence type="ECO:0000256" key="11">
    <source>
        <dbReference type="ARBA" id="ARBA00030128"/>
    </source>
</evidence>
<comment type="function">
    <text evidence="1 13">Essential for recycling GMP and indirectly, cGMP.</text>
</comment>
<dbReference type="SMART" id="SM00072">
    <property type="entry name" value="GuKc"/>
    <property type="match status" value="1"/>
</dbReference>
<dbReference type="EMBL" id="FMAQ01000009">
    <property type="protein sequence ID" value="SCC19411.1"/>
    <property type="molecule type" value="Genomic_DNA"/>
</dbReference>
<evidence type="ECO:0000256" key="4">
    <source>
        <dbReference type="ARBA" id="ARBA00012961"/>
    </source>
</evidence>
<evidence type="ECO:0000313" key="16">
    <source>
        <dbReference type="Proteomes" id="UP000199670"/>
    </source>
</evidence>
<evidence type="ECO:0000256" key="1">
    <source>
        <dbReference type="ARBA" id="ARBA00003531"/>
    </source>
</evidence>
<protein>
    <recommendedName>
        <fullName evidence="5 13">Guanylate kinase</fullName>
        <ecNumber evidence="4 13">2.7.4.8</ecNumber>
    </recommendedName>
    <alternativeName>
        <fullName evidence="11 13">GMP kinase</fullName>
    </alternativeName>
</protein>
<dbReference type="PANTHER" id="PTHR23117">
    <property type="entry name" value="GUANYLATE KINASE-RELATED"/>
    <property type="match status" value="1"/>
</dbReference>
<gene>
    <name evidence="13" type="primary">gmk</name>
    <name evidence="15" type="ORF">GA0061081_10946</name>
</gene>
<dbReference type="CDD" id="cd00071">
    <property type="entry name" value="GMPK"/>
    <property type="match status" value="1"/>
</dbReference>
<proteinExistence type="inferred from homology"/>
<dbReference type="Pfam" id="PF00625">
    <property type="entry name" value="Guanylate_kin"/>
    <property type="match status" value="1"/>
</dbReference>
<evidence type="ECO:0000256" key="8">
    <source>
        <dbReference type="ARBA" id="ARBA00022741"/>
    </source>
</evidence>
<comment type="catalytic activity">
    <reaction evidence="12 13">
        <text>GMP + ATP = GDP + ADP</text>
        <dbReference type="Rhea" id="RHEA:20780"/>
        <dbReference type="ChEBI" id="CHEBI:30616"/>
        <dbReference type="ChEBI" id="CHEBI:58115"/>
        <dbReference type="ChEBI" id="CHEBI:58189"/>
        <dbReference type="ChEBI" id="CHEBI:456216"/>
        <dbReference type="EC" id="2.7.4.8"/>
    </reaction>
</comment>
<evidence type="ECO:0000256" key="3">
    <source>
        <dbReference type="ARBA" id="ARBA00005790"/>
    </source>
</evidence>
<dbReference type="NCBIfam" id="TIGR03263">
    <property type="entry name" value="guanyl_kin"/>
    <property type="match status" value="1"/>
</dbReference>
<dbReference type="HAMAP" id="MF_00328">
    <property type="entry name" value="Guanylate_kinase"/>
    <property type="match status" value="1"/>
</dbReference>
<dbReference type="GO" id="GO:0004385">
    <property type="term" value="F:GMP kinase activity"/>
    <property type="evidence" value="ECO:0007669"/>
    <property type="project" value="UniProtKB-UniRule"/>
</dbReference>
<dbReference type="EC" id="2.7.4.8" evidence="4 13"/>
<dbReference type="Proteomes" id="UP000199670">
    <property type="component" value="Unassembled WGS sequence"/>
</dbReference>
<dbReference type="GO" id="GO:0005829">
    <property type="term" value="C:cytosol"/>
    <property type="evidence" value="ECO:0007669"/>
    <property type="project" value="TreeGrafter"/>
</dbReference>
<dbReference type="Gene3D" id="3.40.50.300">
    <property type="entry name" value="P-loop containing nucleotide triphosphate hydrolases"/>
    <property type="match status" value="1"/>
</dbReference>
<dbReference type="STRING" id="1798182.GA0061081_10946"/>
<dbReference type="Gene3D" id="3.30.63.10">
    <property type="entry name" value="Guanylate Kinase phosphate binding domain"/>
    <property type="match status" value="1"/>
</dbReference>
<dbReference type="InterPro" id="IPR017665">
    <property type="entry name" value="Guanylate_kinase"/>
</dbReference>
<dbReference type="FunFam" id="3.30.63.10:FF:000005">
    <property type="entry name" value="Guanylate kinase"/>
    <property type="match status" value="1"/>
</dbReference>
<dbReference type="GO" id="GO:0005524">
    <property type="term" value="F:ATP binding"/>
    <property type="evidence" value="ECO:0007669"/>
    <property type="project" value="UniProtKB-UniRule"/>
</dbReference>
<keyword evidence="10 13" id="KW-0067">ATP-binding</keyword>
<evidence type="ECO:0000256" key="5">
    <source>
        <dbReference type="ARBA" id="ARBA00016296"/>
    </source>
</evidence>
<dbReference type="InterPro" id="IPR008144">
    <property type="entry name" value="Guanylate_kin-like_dom"/>
</dbReference>
<dbReference type="InterPro" id="IPR008145">
    <property type="entry name" value="GK/Ca_channel_bsu"/>
</dbReference>
<evidence type="ECO:0000256" key="10">
    <source>
        <dbReference type="ARBA" id="ARBA00022840"/>
    </source>
</evidence>
<comment type="similarity">
    <text evidence="3 13">Belongs to the guanylate kinase family.</text>
</comment>
<reference evidence="16" key="1">
    <citation type="submission" date="2016-08" db="EMBL/GenBank/DDBJ databases">
        <authorList>
            <person name="Varghese N."/>
            <person name="Submissions Spin"/>
        </authorList>
    </citation>
    <scope>NUCLEOTIDE SEQUENCE [LARGE SCALE GENOMIC DNA]</scope>
    <source>
        <strain evidence="16">R-53248</strain>
    </source>
</reference>
<name>A0A1C4CJY3_9GAMM</name>
<evidence type="ECO:0000256" key="2">
    <source>
        <dbReference type="ARBA" id="ARBA00004496"/>
    </source>
</evidence>
<sequence length="226" mass="25399">MAIKTNNSIATNVANISMYTGTLFIISAPSGAGKSSLIRAYLNQQPHQAKVSISHTTREPRPGETHGEHYYFVDHKHFESLIDKNAFVEYANVFDHYYGTSKAEIEQSLSQGINVFLDIDWQGARQVRKKMPQAKSIFILPPSLKELENRLIKRGQDNSAVIAKRMQKAQAEISHYNEYDYIIINDDFDASLNALNAIITAASLEQQKQAIINKQLLADLLSTQSN</sequence>
<dbReference type="InterPro" id="IPR027417">
    <property type="entry name" value="P-loop_NTPase"/>
</dbReference>
<dbReference type="SUPFAM" id="SSF52540">
    <property type="entry name" value="P-loop containing nucleoside triphosphate hydrolases"/>
    <property type="match status" value="1"/>
</dbReference>
<keyword evidence="6 13" id="KW-0963">Cytoplasm</keyword>
<keyword evidence="9 13" id="KW-0418">Kinase</keyword>
<comment type="subcellular location">
    <subcellularLocation>
        <location evidence="2 13">Cytoplasm</location>
    </subcellularLocation>
</comment>
<evidence type="ECO:0000256" key="13">
    <source>
        <dbReference type="HAMAP-Rule" id="MF_00328"/>
    </source>
</evidence>
<dbReference type="FunFam" id="3.40.50.300:FF:000855">
    <property type="entry name" value="Guanylate kinase"/>
    <property type="match status" value="1"/>
</dbReference>
<keyword evidence="8 13" id="KW-0547">Nucleotide-binding</keyword>